<evidence type="ECO:0000256" key="1">
    <source>
        <dbReference type="SAM" id="Phobius"/>
    </source>
</evidence>
<keyword evidence="1" id="KW-0812">Transmembrane</keyword>
<feature type="transmembrane region" description="Helical" evidence="1">
    <location>
        <begin position="31"/>
        <end position="54"/>
    </location>
</feature>
<reference evidence="3" key="1">
    <citation type="submission" date="2013-10" db="EMBL/GenBank/DDBJ databases">
        <title>Genome sequencing of Onchocerca volvulus.</title>
        <authorList>
            <person name="Cotton J."/>
            <person name="Tsai J."/>
            <person name="Stanley E."/>
            <person name="Tracey A."/>
            <person name="Holroyd N."/>
            <person name="Lustigman S."/>
            <person name="Berriman M."/>
        </authorList>
    </citation>
    <scope>NUCLEOTIDE SEQUENCE</scope>
</reference>
<proteinExistence type="predicted"/>
<dbReference type="InterPro" id="IPR019424">
    <property type="entry name" value="7TM_GPCR_Srsx"/>
</dbReference>
<dbReference type="AlphaFoldDB" id="A0A2K6VP94"/>
<evidence type="ECO:0000313" key="3">
    <source>
        <dbReference type="Proteomes" id="UP000024404"/>
    </source>
</evidence>
<keyword evidence="3" id="KW-1185">Reference proteome</keyword>
<dbReference type="EnsemblMetazoa" id="OVOC12780.1">
    <property type="protein sequence ID" value="OVOC12780.1"/>
    <property type="gene ID" value="WBGene00249589"/>
</dbReference>
<feature type="transmembrane region" description="Helical" evidence="1">
    <location>
        <begin position="5"/>
        <end position="25"/>
    </location>
</feature>
<dbReference type="Proteomes" id="UP000024404">
    <property type="component" value="Unassembled WGS sequence"/>
</dbReference>
<dbReference type="EnsemblMetazoa" id="OVOC12780.2">
    <property type="protein sequence ID" value="OVOC12780.2"/>
    <property type="gene ID" value="WBGene00249589"/>
</dbReference>
<name>A0A2K6VP94_ONCVO</name>
<evidence type="ECO:0000313" key="2">
    <source>
        <dbReference type="EnsemblMetazoa" id="OVOC12780.1"/>
    </source>
</evidence>
<sequence length="85" mass="10000">MIVAFIGFGQLTSLVIYLSTIFFDFPEIMEFYVGCYAGIFLNISISCNCSFYYWRSTEYRNELKRQFKKLPCLKNAARLTPTYTM</sequence>
<evidence type="ECO:0008006" key="4">
    <source>
        <dbReference type="Google" id="ProtNLM"/>
    </source>
</evidence>
<organism evidence="2 3">
    <name type="scientific">Onchocerca volvulus</name>
    <dbReference type="NCBI Taxonomy" id="6282"/>
    <lineage>
        <taxon>Eukaryota</taxon>
        <taxon>Metazoa</taxon>
        <taxon>Ecdysozoa</taxon>
        <taxon>Nematoda</taxon>
        <taxon>Chromadorea</taxon>
        <taxon>Rhabditida</taxon>
        <taxon>Spirurina</taxon>
        <taxon>Spiruromorpha</taxon>
        <taxon>Filarioidea</taxon>
        <taxon>Onchocercidae</taxon>
        <taxon>Onchocerca</taxon>
    </lineage>
</organism>
<dbReference type="Pfam" id="PF10320">
    <property type="entry name" value="7TM_GPCR_Srsx"/>
    <property type="match status" value="1"/>
</dbReference>
<accession>A0A2K6VP94</accession>
<protein>
    <recommendedName>
        <fullName evidence="4">7TM GPCR serpentine receptor class x (Srx) domain-containing protein</fullName>
    </recommendedName>
</protein>
<reference evidence="2" key="2">
    <citation type="submission" date="2018-02" db="UniProtKB">
        <authorList>
            <consortium name="EnsemblMetazoa"/>
        </authorList>
    </citation>
    <scope>IDENTIFICATION</scope>
</reference>
<dbReference type="EMBL" id="CMVM020000711">
    <property type="status" value="NOT_ANNOTATED_CDS"/>
    <property type="molecule type" value="Genomic_DNA"/>
</dbReference>
<keyword evidence="1" id="KW-0472">Membrane</keyword>
<keyword evidence="1" id="KW-1133">Transmembrane helix</keyword>